<evidence type="ECO:0000313" key="3">
    <source>
        <dbReference type="Proteomes" id="UP001165190"/>
    </source>
</evidence>
<evidence type="ECO:0000313" key="2">
    <source>
        <dbReference type="EMBL" id="GMJ10218.1"/>
    </source>
</evidence>
<reference evidence="2" key="1">
    <citation type="submission" date="2023-05" db="EMBL/GenBank/DDBJ databases">
        <title>Genome and transcriptome analyses reveal genes involved in the formation of fine ridges on petal epidermal cells in Hibiscus trionum.</title>
        <authorList>
            <person name="Koshimizu S."/>
            <person name="Masuda S."/>
            <person name="Ishii T."/>
            <person name="Shirasu K."/>
            <person name="Hoshino A."/>
            <person name="Arita M."/>
        </authorList>
    </citation>
    <scope>NUCLEOTIDE SEQUENCE</scope>
    <source>
        <strain evidence="2">Hamamatsu line</strain>
    </source>
</reference>
<dbReference type="Proteomes" id="UP001165190">
    <property type="component" value="Unassembled WGS sequence"/>
</dbReference>
<accession>A0A9W7J8U0</accession>
<dbReference type="AlphaFoldDB" id="A0A9W7J8U0"/>
<organism evidence="2 3">
    <name type="scientific">Hibiscus trionum</name>
    <name type="common">Flower of an hour</name>
    <dbReference type="NCBI Taxonomy" id="183268"/>
    <lineage>
        <taxon>Eukaryota</taxon>
        <taxon>Viridiplantae</taxon>
        <taxon>Streptophyta</taxon>
        <taxon>Embryophyta</taxon>
        <taxon>Tracheophyta</taxon>
        <taxon>Spermatophyta</taxon>
        <taxon>Magnoliopsida</taxon>
        <taxon>eudicotyledons</taxon>
        <taxon>Gunneridae</taxon>
        <taxon>Pentapetalae</taxon>
        <taxon>rosids</taxon>
        <taxon>malvids</taxon>
        <taxon>Malvales</taxon>
        <taxon>Malvaceae</taxon>
        <taxon>Malvoideae</taxon>
        <taxon>Hibiscus</taxon>
    </lineage>
</organism>
<dbReference type="EMBL" id="BSYR01000056">
    <property type="protein sequence ID" value="GMJ10218.1"/>
    <property type="molecule type" value="Genomic_DNA"/>
</dbReference>
<evidence type="ECO:0000256" key="1">
    <source>
        <dbReference type="SAM" id="MobiDB-lite"/>
    </source>
</evidence>
<protein>
    <submittedName>
        <fullName evidence="2">Uncharacterized protein</fullName>
    </submittedName>
</protein>
<gene>
    <name evidence="2" type="ORF">HRI_004691000</name>
</gene>
<feature type="region of interest" description="Disordered" evidence="1">
    <location>
        <begin position="32"/>
        <end position="66"/>
    </location>
</feature>
<proteinExistence type="predicted"/>
<feature type="compositionally biased region" description="Basic and acidic residues" evidence="1">
    <location>
        <begin position="32"/>
        <end position="41"/>
    </location>
</feature>
<keyword evidence="3" id="KW-1185">Reference proteome</keyword>
<comment type="caution">
    <text evidence="2">The sequence shown here is derived from an EMBL/GenBank/DDBJ whole genome shotgun (WGS) entry which is preliminary data.</text>
</comment>
<name>A0A9W7J8U0_HIBTR</name>
<sequence>MANPSGNFIIYDDLERETRRIMRELREALKNKDKGKAKEETMVNEDPPVDAINGKGEQLDLPPRGL</sequence>